<evidence type="ECO:0000313" key="2">
    <source>
        <dbReference type="Proteomes" id="UP000789405"/>
    </source>
</evidence>
<protein>
    <submittedName>
        <fullName evidence="1">13995_t:CDS:1</fullName>
    </submittedName>
</protein>
<keyword evidence="2" id="KW-1185">Reference proteome</keyword>
<dbReference type="AlphaFoldDB" id="A0A9N9JYX3"/>
<name>A0A9N9JYX3_9GLOM</name>
<proteinExistence type="predicted"/>
<reference evidence="1" key="1">
    <citation type="submission" date="2021-06" db="EMBL/GenBank/DDBJ databases">
        <authorList>
            <person name="Kallberg Y."/>
            <person name="Tangrot J."/>
            <person name="Rosling A."/>
        </authorList>
    </citation>
    <scope>NUCLEOTIDE SEQUENCE</scope>
    <source>
        <strain evidence="1">MA453B</strain>
    </source>
</reference>
<comment type="caution">
    <text evidence="1">The sequence shown here is derived from an EMBL/GenBank/DDBJ whole genome shotgun (WGS) entry which is preliminary data.</text>
</comment>
<sequence length="129" mass="14684">MSEAEVEYNFAVSNYSYACTIEEKLHNALAILNIIQGLGISVDETRESINTQLKVQANLKKNYKEIINKYEIERLVNKKFRSINRTLTLKKCKLAQTNLEQETESLVNNEIQEVNGVNSRSNSSSSPEL</sequence>
<dbReference type="Proteomes" id="UP000789405">
    <property type="component" value="Unassembled WGS sequence"/>
</dbReference>
<dbReference type="EMBL" id="CAJVPY010038560">
    <property type="protein sequence ID" value="CAG8804028.1"/>
    <property type="molecule type" value="Genomic_DNA"/>
</dbReference>
<accession>A0A9N9JYX3</accession>
<evidence type="ECO:0000313" key="1">
    <source>
        <dbReference type="EMBL" id="CAG8804028.1"/>
    </source>
</evidence>
<organism evidence="1 2">
    <name type="scientific">Dentiscutata erythropus</name>
    <dbReference type="NCBI Taxonomy" id="1348616"/>
    <lineage>
        <taxon>Eukaryota</taxon>
        <taxon>Fungi</taxon>
        <taxon>Fungi incertae sedis</taxon>
        <taxon>Mucoromycota</taxon>
        <taxon>Glomeromycotina</taxon>
        <taxon>Glomeromycetes</taxon>
        <taxon>Diversisporales</taxon>
        <taxon>Gigasporaceae</taxon>
        <taxon>Dentiscutata</taxon>
    </lineage>
</organism>
<gene>
    <name evidence="1" type="ORF">DERYTH_LOCUS24012</name>
</gene>